<comment type="caution">
    <text evidence="1">The sequence shown here is derived from an EMBL/GenBank/DDBJ whole genome shotgun (WGS) entry which is preliminary data.</text>
</comment>
<accession>A0ABS0F934</accession>
<gene>
    <name evidence="1" type="ORF">IV494_03410</name>
</gene>
<evidence type="ECO:0000313" key="1">
    <source>
        <dbReference type="EMBL" id="MBF8456221.1"/>
    </source>
</evidence>
<keyword evidence="2" id="KW-1185">Reference proteome</keyword>
<name>A0ABS0F934_9FLAO</name>
<proteinExistence type="predicted"/>
<dbReference type="Proteomes" id="UP000660070">
    <property type="component" value="Unassembled WGS sequence"/>
</dbReference>
<organism evidence="1 2">
    <name type="scientific">Kaistella gelatinilytica</name>
    <dbReference type="NCBI Taxonomy" id="2787636"/>
    <lineage>
        <taxon>Bacteria</taxon>
        <taxon>Pseudomonadati</taxon>
        <taxon>Bacteroidota</taxon>
        <taxon>Flavobacteriia</taxon>
        <taxon>Flavobacteriales</taxon>
        <taxon>Weeksellaceae</taxon>
        <taxon>Chryseobacterium group</taxon>
        <taxon>Kaistella</taxon>
    </lineage>
</organism>
<dbReference type="EMBL" id="JADPVI010000001">
    <property type="protein sequence ID" value="MBF8456221.1"/>
    <property type="molecule type" value="Genomic_DNA"/>
</dbReference>
<sequence>MMNSKIPTQIEGGFSDNVSEIEFETVAEAAFHFDTVRKRLFDINSWYFFAEKTGAEFSLCERDGKVIFTKPVVGNYIKIKLPLLYNPTGKTFDWVSIELIEEEQFDNGELVYMRLRPSEDPGKKDGKIAHFFSDKATSNVLITRDGNKTTAEVHGRNEIPNTENLTVLEKGRNLGVSISAIALGSKFEWKTLTEALIKQDEK</sequence>
<protein>
    <submittedName>
        <fullName evidence="1">Uncharacterized protein</fullName>
    </submittedName>
</protein>
<evidence type="ECO:0000313" key="2">
    <source>
        <dbReference type="Proteomes" id="UP000660070"/>
    </source>
</evidence>
<reference evidence="1 2" key="1">
    <citation type="submission" date="2020-11" db="EMBL/GenBank/DDBJ databases">
        <title>Kaistella gelatinilytica sp. nov., a flavobacterium isolated from Antarctic Soil.</title>
        <authorList>
            <person name="Li J."/>
        </authorList>
    </citation>
    <scope>NUCLEOTIDE SEQUENCE [LARGE SCALE GENOMIC DNA]</scope>
    <source>
        <strain evidence="1 2">G5-32</strain>
    </source>
</reference>
<dbReference type="RefSeq" id="WP_196078757.1">
    <property type="nucleotide sequence ID" value="NZ_JADPVI010000001.1"/>
</dbReference>